<dbReference type="GO" id="GO:0005886">
    <property type="term" value="C:plasma membrane"/>
    <property type="evidence" value="ECO:0007669"/>
    <property type="project" value="UniProtKB-SubCell"/>
</dbReference>
<evidence type="ECO:0000313" key="10">
    <source>
        <dbReference type="EMBL" id="OGD89026.1"/>
    </source>
</evidence>
<keyword evidence="3" id="KW-0328">Glycosyltransferase</keyword>
<evidence type="ECO:0000256" key="4">
    <source>
        <dbReference type="ARBA" id="ARBA00022679"/>
    </source>
</evidence>
<feature type="transmembrane region" description="Helical" evidence="8">
    <location>
        <begin position="113"/>
        <end position="132"/>
    </location>
</feature>
<evidence type="ECO:0000256" key="1">
    <source>
        <dbReference type="ARBA" id="ARBA00004651"/>
    </source>
</evidence>
<comment type="subcellular location">
    <subcellularLocation>
        <location evidence="1">Cell membrane</location>
        <topology evidence="1">Multi-pass membrane protein</topology>
    </subcellularLocation>
</comment>
<dbReference type="Pfam" id="PF13231">
    <property type="entry name" value="PMT_2"/>
    <property type="match status" value="1"/>
</dbReference>
<feature type="transmembrane region" description="Helical" evidence="8">
    <location>
        <begin position="280"/>
        <end position="296"/>
    </location>
</feature>
<feature type="transmembrane region" description="Helical" evidence="8">
    <location>
        <begin position="237"/>
        <end position="260"/>
    </location>
</feature>
<sequence>MTKVPNNYKLIILLVLITVTAFFRFWEIRNYVVFLGDEGRDMIVMRNIFVEKNLPFLGPTASVGGFYLGPIYYWMAAPFLLLLQFDPVGPSYFVAIIGVATVLLLYKFLKEAIGFWPAVLSSFLYAVAPLIVRYSRSSWNPNPLPFFALLMIYFIFKGIKDKKLLYFLGAGASFGIAIQLHYLASILIAITGLIVVFNSNLKKLPSIAFFSIIGFSITFSPFLLFEIRHGFPNFNTIIDFVTRGTTAGFTSANFISLISSLGNTFLEEISLVKGTLGTKIFFWFLTLGGILGFYLNRNSNDKILIFSIGLIWFLGGILGLRFYSGQIYDYYFGFMFPAPFILFGLILYVMWKKFILRLIGIVLSIVLIVFFLDNAFYKNPPNRIINQTSQIADLVIDKTGEDPYNFALISESNSDHAYRYFLELRDKKPIDLETMVTEQLLVVCESKKCEPLGHPVWEIAGFGRAEIAQEQDLEYGIKVFRLIHWPGVPSPAGKPAIKGS</sequence>
<keyword evidence="5 8" id="KW-0812">Transmembrane</keyword>
<dbReference type="EMBL" id="MFBD01000014">
    <property type="protein sequence ID" value="OGD89026.1"/>
    <property type="molecule type" value="Genomic_DNA"/>
</dbReference>
<dbReference type="GO" id="GO:0016763">
    <property type="term" value="F:pentosyltransferase activity"/>
    <property type="evidence" value="ECO:0007669"/>
    <property type="project" value="TreeGrafter"/>
</dbReference>
<feature type="transmembrane region" description="Helical" evidence="8">
    <location>
        <begin position="54"/>
        <end position="75"/>
    </location>
</feature>
<dbReference type="GO" id="GO:0009103">
    <property type="term" value="P:lipopolysaccharide biosynthetic process"/>
    <property type="evidence" value="ECO:0007669"/>
    <property type="project" value="UniProtKB-ARBA"/>
</dbReference>
<feature type="transmembrane region" description="Helical" evidence="8">
    <location>
        <begin position="144"/>
        <end position="159"/>
    </location>
</feature>
<organism evidence="10 11">
    <name type="scientific">Candidatus Curtissbacteria bacterium RIFCSPHIGHO2_02_FULL_40_16b</name>
    <dbReference type="NCBI Taxonomy" id="1797714"/>
    <lineage>
        <taxon>Bacteria</taxon>
        <taxon>Candidatus Curtissiibacteriota</taxon>
    </lineage>
</organism>
<dbReference type="Proteomes" id="UP000177369">
    <property type="component" value="Unassembled WGS sequence"/>
</dbReference>
<feature type="transmembrane region" description="Helical" evidence="8">
    <location>
        <begin position="358"/>
        <end position="377"/>
    </location>
</feature>
<dbReference type="PANTHER" id="PTHR33908">
    <property type="entry name" value="MANNOSYLTRANSFERASE YKCB-RELATED"/>
    <property type="match status" value="1"/>
</dbReference>
<evidence type="ECO:0000259" key="9">
    <source>
        <dbReference type="Pfam" id="PF13231"/>
    </source>
</evidence>
<keyword evidence="7 8" id="KW-0472">Membrane</keyword>
<feature type="transmembrane region" description="Helical" evidence="8">
    <location>
        <begin position="87"/>
        <end position="106"/>
    </location>
</feature>
<evidence type="ECO:0000256" key="8">
    <source>
        <dbReference type="SAM" id="Phobius"/>
    </source>
</evidence>
<dbReference type="InterPro" id="IPR050297">
    <property type="entry name" value="LipidA_mod_glycosyltrf_83"/>
</dbReference>
<evidence type="ECO:0000256" key="7">
    <source>
        <dbReference type="ARBA" id="ARBA00023136"/>
    </source>
</evidence>
<keyword evidence="4" id="KW-0808">Transferase</keyword>
<dbReference type="PANTHER" id="PTHR33908:SF11">
    <property type="entry name" value="MEMBRANE PROTEIN"/>
    <property type="match status" value="1"/>
</dbReference>
<feature type="transmembrane region" description="Helical" evidence="8">
    <location>
        <begin position="303"/>
        <end position="324"/>
    </location>
</feature>
<proteinExistence type="predicted"/>
<feature type="domain" description="Glycosyltransferase RgtA/B/C/D-like" evidence="9">
    <location>
        <begin position="70"/>
        <end position="224"/>
    </location>
</feature>
<evidence type="ECO:0000256" key="2">
    <source>
        <dbReference type="ARBA" id="ARBA00022475"/>
    </source>
</evidence>
<keyword evidence="6 8" id="KW-1133">Transmembrane helix</keyword>
<dbReference type="STRING" id="1797714.A3D04_00420"/>
<dbReference type="InterPro" id="IPR038731">
    <property type="entry name" value="RgtA/B/C-like"/>
</dbReference>
<name>A0A1F5GAZ6_9BACT</name>
<keyword evidence="2" id="KW-1003">Cell membrane</keyword>
<dbReference type="AlphaFoldDB" id="A0A1F5GAZ6"/>
<feature type="transmembrane region" description="Helical" evidence="8">
    <location>
        <begin position="166"/>
        <end position="195"/>
    </location>
</feature>
<protein>
    <recommendedName>
        <fullName evidence="9">Glycosyltransferase RgtA/B/C/D-like domain-containing protein</fullName>
    </recommendedName>
</protein>
<evidence type="ECO:0000256" key="5">
    <source>
        <dbReference type="ARBA" id="ARBA00022692"/>
    </source>
</evidence>
<comment type="caution">
    <text evidence="10">The sequence shown here is derived from an EMBL/GenBank/DDBJ whole genome shotgun (WGS) entry which is preliminary data.</text>
</comment>
<feature type="transmembrane region" description="Helical" evidence="8">
    <location>
        <begin position="330"/>
        <end position="351"/>
    </location>
</feature>
<feature type="transmembrane region" description="Helical" evidence="8">
    <location>
        <begin position="6"/>
        <end position="26"/>
    </location>
</feature>
<reference evidence="10 11" key="1">
    <citation type="journal article" date="2016" name="Nat. Commun.">
        <title>Thousands of microbial genomes shed light on interconnected biogeochemical processes in an aquifer system.</title>
        <authorList>
            <person name="Anantharaman K."/>
            <person name="Brown C.T."/>
            <person name="Hug L.A."/>
            <person name="Sharon I."/>
            <person name="Castelle C.J."/>
            <person name="Probst A.J."/>
            <person name="Thomas B.C."/>
            <person name="Singh A."/>
            <person name="Wilkins M.J."/>
            <person name="Karaoz U."/>
            <person name="Brodie E.L."/>
            <person name="Williams K.H."/>
            <person name="Hubbard S.S."/>
            <person name="Banfield J.F."/>
        </authorList>
    </citation>
    <scope>NUCLEOTIDE SEQUENCE [LARGE SCALE GENOMIC DNA]</scope>
</reference>
<gene>
    <name evidence="10" type="ORF">A3D04_00420</name>
</gene>
<feature type="transmembrane region" description="Helical" evidence="8">
    <location>
        <begin position="207"/>
        <end position="225"/>
    </location>
</feature>
<evidence type="ECO:0000313" key="11">
    <source>
        <dbReference type="Proteomes" id="UP000177369"/>
    </source>
</evidence>
<evidence type="ECO:0000256" key="6">
    <source>
        <dbReference type="ARBA" id="ARBA00022989"/>
    </source>
</evidence>
<evidence type="ECO:0000256" key="3">
    <source>
        <dbReference type="ARBA" id="ARBA00022676"/>
    </source>
</evidence>
<accession>A0A1F5GAZ6</accession>